<evidence type="ECO:0000313" key="1">
    <source>
        <dbReference type="EMBL" id="OAE27748.1"/>
    </source>
</evidence>
<reference evidence="1" key="1">
    <citation type="submission" date="2016-03" db="EMBL/GenBank/DDBJ databases">
        <title>Mechanisms controlling the formation of the plant cell surface in tip-growing cells are functionally conserved among land plants.</title>
        <authorList>
            <person name="Honkanen S."/>
            <person name="Jones V.A."/>
            <person name="Morieri G."/>
            <person name="Champion C."/>
            <person name="Hetherington A.J."/>
            <person name="Kelly S."/>
            <person name="Saint-Marcoux D."/>
            <person name="Proust H."/>
            <person name="Prescott H."/>
            <person name="Dolan L."/>
        </authorList>
    </citation>
    <scope>NUCLEOTIDE SEQUENCE [LARGE SCALE GENOMIC DNA]</scope>
    <source>
        <tissue evidence="1">Whole gametophyte</tissue>
    </source>
</reference>
<dbReference type="Proteomes" id="UP000077202">
    <property type="component" value="Unassembled WGS sequence"/>
</dbReference>
<accession>A0A176W3Y3</accession>
<gene>
    <name evidence="1" type="ORF">AXG93_1501s1010</name>
</gene>
<sequence>MGPKIEKKPDGFFSILGDLDLRSQVKRLKDIARGERVPDKLSEIKDNSEFSLAACSETTAKLYLERMFPVPPPGTEFNDFIEFIDLQDFRSDWYVLWFELKPLDFNDFVCFQSGEAVPHPAPPCSSASGRKASESNRRVSFFTCAGDSKLKAEADPSVDGEDVKQLRDVAAKNCVGHGGAREISDSRAWRLRREDEISQLHPELKAEADLSVDGEDVKQLRDVAAKNCVGHGGAREISDSRAWRLSRDEISQLHLELKAEADLSVDGEDVKQLRDVAAKNCVGHGGAREISDSPEADLSVDGEDVKQLRDVAAKNCVGHGGAREISDSRAWRLRREDEISQLHPELKAEADPSVDGSIDKATYADRNCCERPGKGRNSEQNIFSRFVTQWKRFRSSAGCGSCSEAGFSEVFSSAGPLGAHVHVDSDMRDAQAG</sequence>
<evidence type="ECO:0000313" key="2">
    <source>
        <dbReference type="Proteomes" id="UP000077202"/>
    </source>
</evidence>
<comment type="caution">
    <text evidence="1">The sequence shown here is derived from an EMBL/GenBank/DDBJ whole genome shotgun (WGS) entry which is preliminary data.</text>
</comment>
<keyword evidence="2" id="KW-1185">Reference proteome</keyword>
<organism evidence="1 2">
    <name type="scientific">Marchantia polymorpha subsp. ruderalis</name>
    <dbReference type="NCBI Taxonomy" id="1480154"/>
    <lineage>
        <taxon>Eukaryota</taxon>
        <taxon>Viridiplantae</taxon>
        <taxon>Streptophyta</taxon>
        <taxon>Embryophyta</taxon>
        <taxon>Marchantiophyta</taxon>
        <taxon>Marchantiopsida</taxon>
        <taxon>Marchantiidae</taxon>
        <taxon>Marchantiales</taxon>
        <taxon>Marchantiaceae</taxon>
        <taxon>Marchantia</taxon>
    </lineage>
</organism>
<dbReference type="AlphaFoldDB" id="A0A176W3Y3"/>
<proteinExistence type="predicted"/>
<name>A0A176W3Y3_MARPO</name>
<protein>
    <submittedName>
        <fullName evidence="1">Uncharacterized protein</fullName>
    </submittedName>
</protein>
<dbReference type="EMBL" id="LVLJ01001841">
    <property type="protein sequence ID" value="OAE27748.1"/>
    <property type="molecule type" value="Genomic_DNA"/>
</dbReference>